<protein>
    <submittedName>
        <fullName evidence="2">BTB domain-containing protein</fullName>
    </submittedName>
</protein>
<proteinExistence type="predicted"/>
<dbReference type="WBParaSite" id="JU765_v2.g3869.t1">
    <property type="protein sequence ID" value="JU765_v2.g3869.t1"/>
    <property type="gene ID" value="JU765_v2.g3869"/>
</dbReference>
<dbReference type="Proteomes" id="UP000887576">
    <property type="component" value="Unplaced"/>
</dbReference>
<evidence type="ECO:0000313" key="2">
    <source>
        <dbReference type="WBParaSite" id="JU765_v2.g3869.t1"/>
    </source>
</evidence>
<evidence type="ECO:0000313" key="1">
    <source>
        <dbReference type="Proteomes" id="UP000887576"/>
    </source>
</evidence>
<organism evidence="1 2">
    <name type="scientific">Panagrolaimus sp. JU765</name>
    <dbReference type="NCBI Taxonomy" id="591449"/>
    <lineage>
        <taxon>Eukaryota</taxon>
        <taxon>Metazoa</taxon>
        <taxon>Ecdysozoa</taxon>
        <taxon>Nematoda</taxon>
        <taxon>Chromadorea</taxon>
        <taxon>Rhabditida</taxon>
        <taxon>Tylenchina</taxon>
        <taxon>Panagrolaimomorpha</taxon>
        <taxon>Panagrolaimoidea</taxon>
        <taxon>Panagrolaimidae</taxon>
        <taxon>Panagrolaimus</taxon>
    </lineage>
</organism>
<reference evidence="2" key="1">
    <citation type="submission" date="2022-11" db="UniProtKB">
        <authorList>
            <consortium name="WormBaseParasite"/>
        </authorList>
    </citation>
    <scope>IDENTIFICATION</scope>
</reference>
<accession>A0AC34R6L6</accession>
<name>A0AC34R6L6_9BILA</name>
<sequence length="191" mass="22190">MMIIEGAITLKSRPSPNCKGLGSVLVKDDEFTDFIICAGKKEFKVHKAVLASSSPVFSAMFKQNCKEAKENKVVITDFDADIVAFGIKFIYEQGFPFNSNYEKIMKLWDFADKYAIFEKEWIDDWLFYNINKNTVCLMSNFAKKREIKAVYVKCVKFFVKNAKQVCTFDNYKHLDAEIIKDIFEEFVQIEK</sequence>